<evidence type="ECO:0000313" key="20">
    <source>
        <dbReference type="Proteomes" id="UP000504882"/>
    </source>
</evidence>
<comment type="similarity">
    <text evidence="1">Belongs to the helicase family. UvrD subfamily.</text>
</comment>
<dbReference type="InterPro" id="IPR011604">
    <property type="entry name" value="PDDEXK-like_dom_sf"/>
</dbReference>
<dbReference type="Pfam" id="PF12705">
    <property type="entry name" value="PDDEXK_1"/>
    <property type="match status" value="1"/>
</dbReference>
<feature type="region of interest" description="Disordered" evidence="16">
    <location>
        <begin position="1"/>
        <end position="21"/>
    </location>
</feature>
<dbReference type="Gene3D" id="3.40.50.300">
    <property type="entry name" value="P-loop containing nucleotide triphosphate hydrolases"/>
    <property type="match status" value="3"/>
</dbReference>
<keyword evidence="8 15" id="KW-0067">ATP-binding</keyword>
<dbReference type="InterPro" id="IPR000212">
    <property type="entry name" value="DNA_helicase_UvrD/REP"/>
</dbReference>
<evidence type="ECO:0000256" key="10">
    <source>
        <dbReference type="ARBA" id="ARBA00023204"/>
    </source>
</evidence>
<evidence type="ECO:0000259" key="18">
    <source>
        <dbReference type="PROSITE" id="PS51217"/>
    </source>
</evidence>
<evidence type="ECO:0000256" key="16">
    <source>
        <dbReference type="SAM" id="MobiDB-lite"/>
    </source>
</evidence>
<dbReference type="GO" id="GO:0004386">
    <property type="term" value="F:helicase activity"/>
    <property type="evidence" value="ECO:0007669"/>
    <property type="project" value="UniProtKB-KW"/>
</dbReference>
<evidence type="ECO:0000256" key="7">
    <source>
        <dbReference type="ARBA" id="ARBA00022839"/>
    </source>
</evidence>
<evidence type="ECO:0000256" key="2">
    <source>
        <dbReference type="ARBA" id="ARBA00022722"/>
    </source>
</evidence>
<feature type="region of interest" description="Disordered" evidence="16">
    <location>
        <begin position="1077"/>
        <end position="1097"/>
    </location>
</feature>
<evidence type="ECO:0000256" key="5">
    <source>
        <dbReference type="ARBA" id="ARBA00022801"/>
    </source>
</evidence>
<keyword evidence="6 15" id="KW-0347">Helicase</keyword>
<keyword evidence="5 15" id="KW-0378">Hydrolase</keyword>
<dbReference type="RefSeq" id="WP_133106433.1">
    <property type="nucleotide sequence ID" value="NZ_SMNA01000002.1"/>
</dbReference>
<dbReference type="InterPro" id="IPR014017">
    <property type="entry name" value="DNA_helicase_UvrD-like_C"/>
</dbReference>
<evidence type="ECO:0000256" key="1">
    <source>
        <dbReference type="ARBA" id="ARBA00009922"/>
    </source>
</evidence>
<keyword evidence="7" id="KW-0269">Exonuclease</keyword>
<dbReference type="SUPFAM" id="SSF52540">
    <property type="entry name" value="P-loop containing nucleoside triphosphate hydrolases"/>
    <property type="match status" value="1"/>
</dbReference>
<keyword evidence="20" id="KW-1185">Reference proteome</keyword>
<dbReference type="InterPro" id="IPR013986">
    <property type="entry name" value="DExx_box_DNA_helicase_dom_sf"/>
</dbReference>
<comment type="catalytic activity">
    <reaction evidence="14">
        <text>ATP + H2O = ADP + phosphate + H(+)</text>
        <dbReference type="Rhea" id="RHEA:13065"/>
        <dbReference type="ChEBI" id="CHEBI:15377"/>
        <dbReference type="ChEBI" id="CHEBI:15378"/>
        <dbReference type="ChEBI" id="CHEBI:30616"/>
        <dbReference type="ChEBI" id="CHEBI:43474"/>
        <dbReference type="ChEBI" id="CHEBI:456216"/>
        <dbReference type="EC" id="5.6.2.4"/>
    </reaction>
</comment>
<evidence type="ECO:0000256" key="8">
    <source>
        <dbReference type="ARBA" id="ARBA00022840"/>
    </source>
</evidence>
<dbReference type="Pfam" id="PF00580">
    <property type="entry name" value="UvrD-helicase"/>
    <property type="match status" value="1"/>
</dbReference>
<evidence type="ECO:0000256" key="9">
    <source>
        <dbReference type="ARBA" id="ARBA00023125"/>
    </source>
</evidence>
<keyword evidence="11" id="KW-0413">Isomerase</keyword>
<keyword evidence="10" id="KW-0234">DNA repair</keyword>
<feature type="binding site" evidence="15">
    <location>
        <begin position="39"/>
        <end position="46"/>
    </location>
    <ligand>
        <name>ATP</name>
        <dbReference type="ChEBI" id="CHEBI:30616"/>
    </ligand>
</feature>
<protein>
    <recommendedName>
        <fullName evidence="13">DNA 3'-5' helicase</fullName>
        <ecNumber evidence="13">5.6.2.4</ecNumber>
    </recommendedName>
</protein>
<comment type="caution">
    <text evidence="19">The sequence shown here is derived from an EMBL/GenBank/DDBJ whole genome shotgun (WGS) entry which is preliminary data.</text>
</comment>
<dbReference type="InterPro" id="IPR014016">
    <property type="entry name" value="UvrD-like_ATP-bd"/>
</dbReference>
<dbReference type="PANTHER" id="PTHR11070:SF59">
    <property type="entry name" value="DNA 3'-5' HELICASE"/>
    <property type="match status" value="1"/>
</dbReference>
<dbReference type="PROSITE" id="PS51217">
    <property type="entry name" value="UVRD_HELICASE_CTER"/>
    <property type="match status" value="1"/>
</dbReference>
<evidence type="ECO:0000256" key="4">
    <source>
        <dbReference type="ARBA" id="ARBA00022763"/>
    </source>
</evidence>
<keyword evidence="9" id="KW-0238">DNA-binding</keyword>
<evidence type="ECO:0000256" key="15">
    <source>
        <dbReference type="PROSITE-ProRule" id="PRU00560"/>
    </source>
</evidence>
<evidence type="ECO:0000256" key="13">
    <source>
        <dbReference type="ARBA" id="ARBA00034808"/>
    </source>
</evidence>
<keyword evidence="3 15" id="KW-0547">Nucleotide-binding</keyword>
<evidence type="ECO:0000256" key="6">
    <source>
        <dbReference type="ARBA" id="ARBA00022806"/>
    </source>
</evidence>
<gene>
    <name evidence="19" type="ORF">EXU48_04810</name>
</gene>
<dbReference type="PROSITE" id="PS51198">
    <property type="entry name" value="UVRD_HELICASE_ATP_BIND"/>
    <property type="match status" value="1"/>
</dbReference>
<keyword evidence="4" id="KW-0227">DNA damage</keyword>
<accession>A0ABY2E7H1</accession>
<keyword evidence="2" id="KW-0540">Nuclease</keyword>
<dbReference type="Proteomes" id="UP000504882">
    <property type="component" value="Unassembled WGS sequence"/>
</dbReference>
<dbReference type="EC" id="5.6.2.4" evidence="13"/>
<reference evidence="19 20" key="1">
    <citation type="submission" date="2019-03" db="EMBL/GenBank/DDBJ databases">
        <title>Genomic features of bacteria from cold environments.</title>
        <authorList>
            <person name="Shen L."/>
        </authorList>
    </citation>
    <scope>NUCLEOTIDE SEQUENCE [LARGE SCALE GENOMIC DNA]</scope>
    <source>
        <strain evidence="20">T3246-1</strain>
    </source>
</reference>
<feature type="domain" description="UvrD-like helicase ATP-binding" evidence="17">
    <location>
        <begin position="18"/>
        <end position="343"/>
    </location>
</feature>
<evidence type="ECO:0000256" key="14">
    <source>
        <dbReference type="ARBA" id="ARBA00048988"/>
    </source>
</evidence>
<sequence>MSSAPRHPPAAWDPAGSLDPAQESVRRAIGAGGHHVVHGAPGSGKTQTALAVFVDAFAVPAGARSAGRNQPSHLFLVPTRQRAAVLRDEVARRLRRTTGTALVRTPASVAFAILRLRASHRGQAAPTLITGPEQDQVLAELLAGHLEGEGAHIDWPNAVGPQTRALRAFRDELRDLLMRAAEAGLDGPGLAEWGRRHGRPEWLAAGQLLTEYTEVTSLGELTPDRGARFDAATIVDEAVGALRSWEREVPGVPRPRWELVVHDDYQDATMATARLLDAMADDGTRLALFGDPDIGVQGFRGGVPALLHSATLPPPRSGPGSGPEAPGLWGATEHVLGSVWRHPQPLRGAISTLTASLPTMQETRRRRAGAAAGPADGQVRTAVLASQAQEVAFIARELRERHLHDAVPWAEMAVIVRSGSDIGTIRRGLRTAGVPLAMAAPDRPLRDEPAVRPLLIALECVLAGAVDPVAGTELLLSPLGGLDPVSLRSLRRALRQAERVDGGDRHSDDLLAAALAEPGIAASLPTRHRLGPQRVADVLAAGRAALAAPESSVETVIWALWDTAGLAATWQQRALTGGAAADRADADLDAVMALFRAAEQFVDRTARSTPAGFLHHLAAQDFPADTLAARGELGESVAVHTPASAAGAEWDVVVVAGVQEDTWPDLRIRDTLLGAADLADIATARHVDLSADGDGGSGGAIAADRHRRARREVYEGELRTFVMACSRARRCLLVTAVLDTDARPSAFFEALAPDGAESAAVRGVPSPLDLRGLVGELRAAVRPVLGGARVSADEVARASEAAAVLTHLAGHRVPGADPATWPALTAPTSAEPLWREGIPVTVTPSTVETVAACPLRWALTTSGGRRGDSASQSLGNLVHEIAAAAPHGTEAELLAELDARWHELDLGDGWVGRRDRGRAEEMVRKLAGYQAAHPGPVETEVEFAADLGRVALRGRVDRVEHTDAGVRIVDLKTGSTAISAADAARNPQLGSYQVAVEQGAFGDRDGQRGAGAALLYVGTGAKSGAVTRDQTPLREDPDPGWATEMLAGAAETMAGAGFVAQPGPLCRTCAVRTSCPAQPEGARVTGPLGGATTEATP</sequence>
<dbReference type="EMBL" id="SMNA01000002">
    <property type="protein sequence ID" value="TDE97507.1"/>
    <property type="molecule type" value="Genomic_DNA"/>
</dbReference>
<name>A0ABY2E7H1_9MICO</name>
<evidence type="ECO:0000256" key="3">
    <source>
        <dbReference type="ARBA" id="ARBA00022741"/>
    </source>
</evidence>
<evidence type="ECO:0000256" key="12">
    <source>
        <dbReference type="ARBA" id="ARBA00034617"/>
    </source>
</evidence>
<evidence type="ECO:0000259" key="17">
    <source>
        <dbReference type="PROSITE" id="PS51198"/>
    </source>
</evidence>
<dbReference type="Gene3D" id="3.90.320.10">
    <property type="match status" value="1"/>
</dbReference>
<organism evidence="19 20">
    <name type="scientific">Occultella glacieicola</name>
    <dbReference type="NCBI Taxonomy" id="2518684"/>
    <lineage>
        <taxon>Bacteria</taxon>
        <taxon>Bacillati</taxon>
        <taxon>Actinomycetota</taxon>
        <taxon>Actinomycetes</taxon>
        <taxon>Micrococcales</taxon>
        <taxon>Ruaniaceae</taxon>
        <taxon>Occultella</taxon>
    </lineage>
</organism>
<dbReference type="InterPro" id="IPR038726">
    <property type="entry name" value="PDDEXK_AddAB-type"/>
</dbReference>
<dbReference type="InterPro" id="IPR027417">
    <property type="entry name" value="P-loop_NTPase"/>
</dbReference>
<evidence type="ECO:0000256" key="11">
    <source>
        <dbReference type="ARBA" id="ARBA00023235"/>
    </source>
</evidence>
<dbReference type="Gene3D" id="1.10.10.160">
    <property type="match status" value="1"/>
</dbReference>
<dbReference type="PANTHER" id="PTHR11070">
    <property type="entry name" value="UVRD / RECB / PCRA DNA HELICASE FAMILY MEMBER"/>
    <property type="match status" value="1"/>
</dbReference>
<proteinExistence type="inferred from homology"/>
<comment type="catalytic activity">
    <reaction evidence="12">
        <text>Couples ATP hydrolysis with the unwinding of duplex DNA by translocating in the 3'-5' direction.</text>
        <dbReference type="EC" id="5.6.2.4"/>
    </reaction>
</comment>
<feature type="domain" description="UvrD-like helicase C-terminal" evidence="18">
    <location>
        <begin position="348"/>
        <end position="647"/>
    </location>
</feature>
<evidence type="ECO:0000313" key="19">
    <source>
        <dbReference type="EMBL" id="TDE97507.1"/>
    </source>
</evidence>